<dbReference type="EMBL" id="RRYP01002313">
    <property type="protein sequence ID" value="TNV84915.1"/>
    <property type="molecule type" value="Genomic_DNA"/>
</dbReference>
<protein>
    <submittedName>
        <fullName evidence="2">Uncharacterized protein</fullName>
    </submittedName>
</protein>
<sequence length="135" mass="15597">MLSTFSDCKQDFMLMKTSHKFLLRVYCAPFSFFFSWMSLNFPIESPEQALVDLLTEDPESRAYQYSVNIVSFWTNIATRCLAISWSTICPCSFRLRNSAISLLINEKHFVLTSIIMTPVGKRFIVPLNVDFSSRV</sequence>
<dbReference type="AlphaFoldDB" id="A0A8J8P2P3"/>
<proteinExistence type="predicted"/>
<evidence type="ECO:0000313" key="2">
    <source>
        <dbReference type="EMBL" id="TNV84915.1"/>
    </source>
</evidence>
<keyword evidence="3" id="KW-1185">Reference proteome</keyword>
<comment type="caution">
    <text evidence="2">The sequence shown here is derived from an EMBL/GenBank/DDBJ whole genome shotgun (WGS) entry which is preliminary data.</text>
</comment>
<reference evidence="2" key="1">
    <citation type="submission" date="2019-06" db="EMBL/GenBank/DDBJ databases">
        <authorList>
            <person name="Zheng W."/>
        </authorList>
    </citation>
    <scope>NUCLEOTIDE SEQUENCE</scope>
    <source>
        <strain evidence="2">QDHG01</strain>
    </source>
</reference>
<organism evidence="2 3">
    <name type="scientific">Halteria grandinella</name>
    <dbReference type="NCBI Taxonomy" id="5974"/>
    <lineage>
        <taxon>Eukaryota</taxon>
        <taxon>Sar</taxon>
        <taxon>Alveolata</taxon>
        <taxon>Ciliophora</taxon>
        <taxon>Intramacronucleata</taxon>
        <taxon>Spirotrichea</taxon>
        <taxon>Stichotrichia</taxon>
        <taxon>Sporadotrichida</taxon>
        <taxon>Halteriidae</taxon>
        <taxon>Halteria</taxon>
    </lineage>
</organism>
<accession>A0A8J8P2P3</accession>
<evidence type="ECO:0000256" key="1">
    <source>
        <dbReference type="SAM" id="Phobius"/>
    </source>
</evidence>
<keyword evidence="1" id="KW-0472">Membrane</keyword>
<keyword evidence="1" id="KW-1133">Transmembrane helix</keyword>
<feature type="transmembrane region" description="Helical" evidence="1">
    <location>
        <begin position="21"/>
        <end position="39"/>
    </location>
</feature>
<name>A0A8J8P2P3_HALGN</name>
<keyword evidence="1" id="KW-0812">Transmembrane</keyword>
<evidence type="ECO:0000313" key="3">
    <source>
        <dbReference type="Proteomes" id="UP000785679"/>
    </source>
</evidence>
<gene>
    <name evidence="2" type="ORF">FGO68_gene13893</name>
</gene>
<dbReference type="Proteomes" id="UP000785679">
    <property type="component" value="Unassembled WGS sequence"/>
</dbReference>